<sequence length="269" mass="30720">MKSERRKAGFIKILLLVLTLAVFMPVSANAAPKTNQWVNKGGYRYYYNQKGKKVKNKVKQIGKFRYSFDKKGRMQTGWQIFGSKKAYFSRKSGRMQVNKKVNGVKIGKSGYVKLSKTELKEQKALEKANQILAKITTSKMSKSQKLYAAFQYMTSRANFSYRTWRGFSVYDGWEYDYALEMYEKRAGNCYNFACGFAMLAKAIGYQPQVIAGRVPGGVDGAPDGFTRHSLVKINGLYYDPEAQFDGWARGVYGLGYYPMYLQILSIRTI</sequence>
<dbReference type="Pfam" id="PF01841">
    <property type="entry name" value="Transglut_core"/>
    <property type="match status" value="1"/>
</dbReference>
<comment type="caution">
    <text evidence="3">The sequence shown here is derived from an EMBL/GenBank/DDBJ whole genome shotgun (WGS) entry which is preliminary data.</text>
</comment>
<dbReference type="Gene3D" id="2.10.270.10">
    <property type="entry name" value="Cholin Binding"/>
    <property type="match status" value="1"/>
</dbReference>
<gene>
    <name evidence="3" type="ORF">LKD42_11295</name>
</gene>
<protein>
    <submittedName>
        <fullName evidence="3">Transglutaminase-like domain-containing protein</fullName>
    </submittedName>
</protein>
<keyword evidence="1" id="KW-0732">Signal</keyword>
<dbReference type="SUPFAM" id="SSF54001">
    <property type="entry name" value="Cysteine proteinases"/>
    <property type="match status" value="1"/>
</dbReference>
<reference evidence="3 4" key="1">
    <citation type="submission" date="2021-10" db="EMBL/GenBank/DDBJ databases">
        <title>Anaerobic single-cell dispensing facilitates the cultivation of human gut bacteria.</title>
        <authorList>
            <person name="Afrizal A."/>
        </authorList>
    </citation>
    <scope>NUCLEOTIDE SEQUENCE [LARGE SCALE GENOMIC DNA]</scope>
    <source>
        <strain evidence="3 4">CLA-AA-H246</strain>
    </source>
</reference>
<proteinExistence type="predicted"/>
<dbReference type="EMBL" id="JAJEQE010000044">
    <property type="protein sequence ID" value="MCC2149829.1"/>
    <property type="molecule type" value="Genomic_DNA"/>
</dbReference>
<organism evidence="3 4">
    <name type="scientific">Hominisplanchenecus faecis</name>
    <dbReference type="NCBI Taxonomy" id="2885351"/>
    <lineage>
        <taxon>Bacteria</taxon>
        <taxon>Bacillati</taxon>
        <taxon>Bacillota</taxon>
        <taxon>Clostridia</taxon>
        <taxon>Lachnospirales</taxon>
        <taxon>Lachnospiraceae</taxon>
        <taxon>Hominisplanchenecus</taxon>
    </lineage>
</organism>
<feature type="signal peptide" evidence="1">
    <location>
        <begin position="1"/>
        <end position="30"/>
    </location>
</feature>
<keyword evidence="4" id="KW-1185">Reference proteome</keyword>
<evidence type="ECO:0000313" key="4">
    <source>
        <dbReference type="Proteomes" id="UP001299235"/>
    </source>
</evidence>
<evidence type="ECO:0000313" key="3">
    <source>
        <dbReference type="EMBL" id="MCC2149829.1"/>
    </source>
</evidence>
<feature type="domain" description="Transglutaminase-like" evidence="2">
    <location>
        <begin position="131"/>
        <end position="217"/>
    </location>
</feature>
<dbReference type="SUPFAM" id="SSF69360">
    <property type="entry name" value="Cell wall binding repeat"/>
    <property type="match status" value="1"/>
</dbReference>
<dbReference type="RefSeq" id="WP_248835756.1">
    <property type="nucleotide sequence ID" value="NZ_JAJEQE010000044.1"/>
</dbReference>
<name>A0ABS8EY26_9FIRM</name>
<evidence type="ECO:0000256" key="1">
    <source>
        <dbReference type="SAM" id="SignalP"/>
    </source>
</evidence>
<dbReference type="InterPro" id="IPR002931">
    <property type="entry name" value="Transglutaminase-like"/>
</dbReference>
<dbReference type="InterPro" id="IPR038765">
    <property type="entry name" value="Papain-like_cys_pep_sf"/>
</dbReference>
<evidence type="ECO:0000259" key="2">
    <source>
        <dbReference type="Pfam" id="PF01841"/>
    </source>
</evidence>
<accession>A0ABS8EY26</accession>
<dbReference type="Proteomes" id="UP001299235">
    <property type="component" value="Unassembled WGS sequence"/>
</dbReference>
<feature type="chain" id="PRO_5045247267" evidence="1">
    <location>
        <begin position="31"/>
        <end position="269"/>
    </location>
</feature>